<dbReference type="PANTHER" id="PTHR30461:SF26">
    <property type="entry name" value="RESOLVASE HOMOLOG YNEB"/>
    <property type="match status" value="1"/>
</dbReference>
<gene>
    <name evidence="7" type="ORF">PXK24_11470</name>
</gene>
<dbReference type="SUPFAM" id="SSF53041">
    <property type="entry name" value="Resolvase-like"/>
    <property type="match status" value="1"/>
</dbReference>
<organism evidence="7 8">
    <name type="scientific">Phaeobacter gallaeciensis</name>
    <dbReference type="NCBI Taxonomy" id="60890"/>
    <lineage>
        <taxon>Bacteria</taxon>
        <taxon>Pseudomonadati</taxon>
        <taxon>Pseudomonadota</taxon>
        <taxon>Alphaproteobacteria</taxon>
        <taxon>Rhodobacterales</taxon>
        <taxon>Roseobacteraceae</taxon>
        <taxon>Phaeobacter</taxon>
    </lineage>
</organism>
<dbReference type="InterPro" id="IPR050639">
    <property type="entry name" value="SSR_resolvase"/>
</dbReference>
<dbReference type="AlphaFoldDB" id="A0ABD4XA41"/>
<accession>A0ABD4XA41</accession>
<proteinExistence type="inferred from homology"/>
<keyword evidence="4" id="KW-0233">DNA recombination</keyword>
<evidence type="ECO:0000256" key="1">
    <source>
        <dbReference type="ARBA" id="ARBA00009913"/>
    </source>
</evidence>
<evidence type="ECO:0000256" key="3">
    <source>
        <dbReference type="ARBA" id="ARBA00023125"/>
    </source>
</evidence>
<dbReference type="PROSITE" id="PS00398">
    <property type="entry name" value="RECOMBINASES_2"/>
    <property type="match status" value="1"/>
</dbReference>
<dbReference type="Proteomes" id="UP001218364">
    <property type="component" value="Unassembled WGS sequence"/>
</dbReference>
<dbReference type="Gene3D" id="3.40.50.1390">
    <property type="entry name" value="Resolvase, N-terminal catalytic domain"/>
    <property type="match status" value="1"/>
</dbReference>
<evidence type="ECO:0000256" key="5">
    <source>
        <dbReference type="PIRSR" id="PIRSR606118-50"/>
    </source>
</evidence>
<evidence type="ECO:0000313" key="8">
    <source>
        <dbReference type="Proteomes" id="UP001218364"/>
    </source>
</evidence>
<dbReference type="RefSeq" id="WP_065271192.1">
    <property type="nucleotide sequence ID" value="NZ_CP015124.1"/>
</dbReference>
<dbReference type="GO" id="GO:0003677">
    <property type="term" value="F:DNA binding"/>
    <property type="evidence" value="ECO:0007669"/>
    <property type="project" value="UniProtKB-KW"/>
</dbReference>
<keyword evidence="3" id="KW-0238">DNA-binding</keyword>
<sequence length="182" mass="20364">MATLGYRRVSTIDQNLDRQDLGQVDKTFEEKLSGKSAAGRPALQEMIDYARDGDVVVVHSIDRLARDLRDLQSIIETLNNKGVTITFKSEGLTFSASSDDAFAKLQLQMMGAFAEFERNIIRKRQAEGIAKAKAKGVYKGGKKRIDRQKVRDLKQEGLSTYKISEALGISRMSVHRILNEEA</sequence>
<dbReference type="PANTHER" id="PTHR30461">
    <property type="entry name" value="DNA-INVERTASE FROM LAMBDOID PROPHAGE"/>
    <property type="match status" value="1"/>
</dbReference>
<dbReference type="InterPro" id="IPR009057">
    <property type="entry name" value="Homeodomain-like_sf"/>
</dbReference>
<dbReference type="SUPFAM" id="SSF46689">
    <property type="entry name" value="Homeodomain-like"/>
    <property type="match status" value="1"/>
</dbReference>
<evidence type="ECO:0000256" key="4">
    <source>
        <dbReference type="ARBA" id="ARBA00023172"/>
    </source>
</evidence>
<dbReference type="EMBL" id="JARCJK010000005">
    <property type="protein sequence ID" value="MDE4166313.1"/>
    <property type="molecule type" value="Genomic_DNA"/>
</dbReference>
<name>A0ABD4XA41_9RHOB</name>
<dbReference type="InterPro" id="IPR006118">
    <property type="entry name" value="Recombinase_CS"/>
</dbReference>
<evidence type="ECO:0000256" key="2">
    <source>
        <dbReference type="ARBA" id="ARBA00022908"/>
    </source>
</evidence>
<reference evidence="7 8" key="1">
    <citation type="submission" date="2023-02" db="EMBL/GenBank/DDBJ databases">
        <title>Population genomics of bacteria associated with diatom.</title>
        <authorList>
            <person name="Xie J."/>
            <person name="Wang H."/>
        </authorList>
    </citation>
    <scope>NUCLEOTIDE SEQUENCE [LARGE SCALE GENOMIC DNA]</scope>
    <source>
        <strain evidence="7 8">PT47_8</strain>
    </source>
</reference>
<dbReference type="InterPro" id="IPR006119">
    <property type="entry name" value="Resolv_N"/>
</dbReference>
<dbReference type="CDD" id="cd03768">
    <property type="entry name" value="SR_ResInv"/>
    <property type="match status" value="1"/>
</dbReference>
<keyword evidence="2" id="KW-0229">DNA integration</keyword>
<dbReference type="Pfam" id="PF00239">
    <property type="entry name" value="Resolvase"/>
    <property type="match status" value="1"/>
</dbReference>
<feature type="active site" description="O-(5'-phospho-DNA)-serine intermediate" evidence="5">
    <location>
        <position position="10"/>
    </location>
</feature>
<dbReference type="InterPro" id="IPR036162">
    <property type="entry name" value="Resolvase-like_N_sf"/>
</dbReference>
<comment type="caution">
    <text evidence="7">The sequence shown here is derived from an EMBL/GenBank/DDBJ whole genome shotgun (WGS) entry which is preliminary data.</text>
</comment>
<evidence type="ECO:0000259" key="6">
    <source>
        <dbReference type="PROSITE" id="PS51736"/>
    </source>
</evidence>
<dbReference type="PROSITE" id="PS51736">
    <property type="entry name" value="RECOMBINASES_3"/>
    <property type="match status" value="1"/>
</dbReference>
<evidence type="ECO:0000313" key="7">
    <source>
        <dbReference type="EMBL" id="MDE4166313.1"/>
    </source>
</evidence>
<protein>
    <submittedName>
        <fullName evidence="7">Recombinase family protein</fullName>
    </submittedName>
</protein>
<comment type="similarity">
    <text evidence="1">Belongs to the site-specific recombinase resolvase family.</text>
</comment>
<dbReference type="GO" id="GO:0006310">
    <property type="term" value="P:DNA recombination"/>
    <property type="evidence" value="ECO:0007669"/>
    <property type="project" value="UniProtKB-KW"/>
</dbReference>
<dbReference type="SMART" id="SM00857">
    <property type="entry name" value="Resolvase"/>
    <property type="match status" value="1"/>
</dbReference>
<dbReference type="Gene3D" id="1.10.10.60">
    <property type="entry name" value="Homeodomain-like"/>
    <property type="match status" value="1"/>
</dbReference>
<dbReference type="GO" id="GO:0015074">
    <property type="term" value="P:DNA integration"/>
    <property type="evidence" value="ECO:0007669"/>
    <property type="project" value="UniProtKB-KW"/>
</dbReference>
<feature type="domain" description="Resolvase/invertase-type recombinase catalytic" evidence="6">
    <location>
        <begin position="2"/>
        <end position="136"/>
    </location>
</feature>